<keyword evidence="4 6" id="KW-0808">Transferase</keyword>
<evidence type="ECO:0000256" key="5">
    <source>
        <dbReference type="ARBA" id="ARBA00023136"/>
    </source>
</evidence>
<keyword evidence="8" id="KW-1185">Reference proteome</keyword>
<dbReference type="GO" id="GO:0005886">
    <property type="term" value="C:plasma membrane"/>
    <property type="evidence" value="ECO:0007669"/>
    <property type="project" value="UniProtKB-SubCell"/>
</dbReference>
<keyword evidence="2 6" id="KW-0997">Cell inner membrane</keyword>
<evidence type="ECO:0000256" key="1">
    <source>
        <dbReference type="ARBA" id="ARBA00022475"/>
    </source>
</evidence>
<sequence length="357" mass="40716">MNTLIHVLGSPIPHHNQTVLRFFNDVMSIQQPADGARHFMVVAEDARVFTDFPQLNIECFPSKKALAQAVIQRAKHRQTRFFFHGQFNSGIWLAILSGKLRSSQVFWHVWGADLYEESGSLKFRVFYLLRRFAQGRVGHVFATQGDINHYQRRHPRTPVSLLYFPTRMPSELPEIITPSHPFTILVGNSGDASNHHIEALEAIYQQFGDNVNVVVPLGYPADNDAYISQIRRAGEALFRAENLQLLTEKLDFTAYLQLIAQCDLGYFIFKRQQGIGTLCLLIQANVPFVLSRENPFWQDLAGQHVPVLFSDDPLDQTLVAEARRQMSLLDKQRIAFFDPAYIDGWKHALLLAEGDRA</sequence>
<proteinExistence type="inferred from homology"/>
<dbReference type="InterPro" id="IPR009993">
    <property type="entry name" value="WecF"/>
</dbReference>
<evidence type="ECO:0000313" key="7">
    <source>
        <dbReference type="EMBL" id="RWR02766.1"/>
    </source>
</evidence>
<gene>
    <name evidence="6" type="primary">wecF</name>
    <name evidence="6" type="synonym">rffT</name>
    <name evidence="7" type="ORF">ED28_06440</name>
</gene>
<keyword evidence="1 6" id="KW-1003">Cell membrane</keyword>
<dbReference type="GO" id="GO:0009246">
    <property type="term" value="P:enterobacterial common antigen biosynthetic process"/>
    <property type="evidence" value="ECO:0007669"/>
    <property type="project" value="UniProtKB-UniRule"/>
</dbReference>
<dbReference type="GO" id="GO:0102031">
    <property type="term" value="F:4-acetamido-4,6-dideoxy-D-galactose transferase activity"/>
    <property type="evidence" value="ECO:0007669"/>
    <property type="project" value="UniProtKB-EC"/>
</dbReference>
<dbReference type="EC" id="2.4.1.325" evidence="6"/>
<reference evidence="7 8" key="1">
    <citation type="submission" date="2014-04" db="EMBL/GenBank/DDBJ databases">
        <title>Draft genome sequence of Pantoea beijingensis strain LMG 27579, an emerging pathogen to Pleurotus eryngii with potential industrial application.</title>
        <authorList>
            <person name="Xu F."/>
            <person name="Liu Y."/>
            <person name="Wang S."/>
            <person name="Yin Y."/>
            <person name="Ma Y."/>
            <person name="Zhao S."/>
            <person name="Rong C."/>
        </authorList>
    </citation>
    <scope>NUCLEOTIDE SEQUENCE [LARGE SCALE GENOMIC DNA]</scope>
    <source>
        <strain evidence="7 8">LMG 27579</strain>
    </source>
</reference>
<dbReference type="HAMAP" id="MF_01002">
    <property type="entry name" value="WecF_RffT"/>
    <property type="match status" value="1"/>
</dbReference>
<dbReference type="Pfam" id="PF07429">
    <property type="entry name" value="Glyco_transf_56"/>
    <property type="match status" value="1"/>
</dbReference>
<evidence type="ECO:0000313" key="8">
    <source>
        <dbReference type="Proteomes" id="UP000288794"/>
    </source>
</evidence>
<evidence type="ECO:0000256" key="4">
    <source>
        <dbReference type="ARBA" id="ARBA00022679"/>
    </source>
</evidence>
<evidence type="ECO:0000256" key="3">
    <source>
        <dbReference type="ARBA" id="ARBA00022676"/>
    </source>
</evidence>
<keyword evidence="3 6" id="KW-0328">Glycosyltransferase</keyword>
<dbReference type="UniPathway" id="UPA00566"/>
<comment type="similarity">
    <text evidence="6">Belongs to the glycosyltransferase 56 family.</text>
</comment>
<dbReference type="EMBL" id="JMEE01000008">
    <property type="protein sequence ID" value="RWR02766.1"/>
    <property type="molecule type" value="Genomic_DNA"/>
</dbReference>
<dbReference type="Proteomes" id="UP000288794">
    <property type="component" value="Unassembled WGS sequence"/>
</dbReference>
<dbReference type="AlphaFoldDB" id="A0A443IFD7"/>
<evidence type="ECO:0000256" key="2">
    <source>
        <dbReference type="ARBA" id="ARBA00022519"/>
    </source>
</evidence>
<name>A0A443IFD7_9GAMM</name>
<comment type="function">
    <text evidence="6">Catalyzes the synthesis of Und-PP-GlcNAc-ManNAcA-Fuc4NAc (Lipid III), the third lipid-linked intermediate involved in ECA synthesis.</text>
</comment>
<dbReference type="GO" id="GO:0008417">
    <property type="term" value="F:fucosyltransferase activity"/>
    <property type="evidence" value="ECO:0007669"/>
    <property type="project" value="InterPro"/>
</dbReference>
<dbReference type="NCBIfam" id="NF002753">
    <property type="entry name" value="PRK02797.1-2"/>
    <property type="match status" value="1"/>
</dbReference>
<organism evidence="7 8">
    <name type="scientific">[Pantoea] beijingensis</name>
    <dbReference type="NCBI Taxonomy" id="1324864"/>
    <lineage>
        <taxon>Bacteria</taxon>
        <taxon>Pseudomonadati</taxon>
        <taxon>Pseudomonadota</taxon>
        <taxon>Gammaproteobacteria</taxon>
        <taxon>Enterobacterales</taxon>
        <taxon>Erwiniaceae</taxon>
        <taxon>Erwinia</taxon>
    </lineage>
</organism>
<comment type="pathway">
    <text evidence="6">Bacterial outer membrane biogenesis; enterobacterial common antigen biosynthesis.</text>
</comment>
<comment type="subcellular location">
    <subcellularLocation>
        <location evidence="6">Cell inner membrane</location>
        <topology evidence="6">Peripheral membrane protein</topology>
    </subcellularLocation>
</comment>
<dbReference type="RefSeq" id="WP_128176343.1">
    <property type="nucleotide sequence ID" value="NZ_CP071409.1"/>
</dbReference>
<comment type="caution">
    <text evidence="7">The sequence shown here is derived from an EMBL/GenBank/DDBJ whole genome shotgun (WGS) entry which is preliminary data.</text>
</comment>
<protein>
    <recommendedName>
        <fullName evidence="6">TDP-N-acetylfucosamine:lipid II N-acetylfucosaminyltransferase</fullName>
        <ecNumber evidence="6">2.4.1.325</ecNumber>
    </recommendedName>
    <alternativeName>
        <fullName evidence="6">4-alpha-L-fucosyltransferase</fullName>
    </alternativeName>
    <alternativeName>
        <fullName evidence="6">TDP-Fuc4NAc:lipid II Fuc4NAc transferase</fullName>
        <shortName evidence="6">Fuc4NAc transferase</shortName>
    </alternativeName>
</protein>
<accession>A0A443IFD7</accession>
<keyword evidence="5 6" id="KW-0472">Membrane</keyword>
<comment type="catalytic activity">
    <reaction evidence="6">
        <text>beta-D-ManNAcA-(1-&gt;4)-alpha-D-GlcNAc-di-trans,octa-cis-undecaprenyl diphosphate + dTDP-4-acetamido-4,6-dideoxy-alpha-D-galactose = alpha-D-FucNAc4-(1-&gt;4)-beta-D-ManNAcA-(1-&gt;4)-D-GlcNAc-undecaprenyl diphosphate + dTDP + H(+)</text>
        <dbReference type="Rhea" id="RHEA:28759"/>
        <dbReference type="ChEBI" id="CHEBI:15378"/>
        <dbReference type="ChEBI" id="CHEBI:58369"/>
        <dbReference type="ChEBI" id="CHEBI:61495"/>
        <dbReference type="ChEBI" id="CHEBI:61496"/>
        <dbReference type="ChEBI" id="CHEBI:68493"/>
        <dbReference type="EC" id="2.4.1.325"/>
    </reaction>
</comment>
<evidence type="ECO:0000256" key="6">
    <source>
        <dbReference type="HAMAP-Rule" id="MF_01002"/>
    </source>
</evidence>